<comment type="caution">
    <text evidence="2">The sequence shown here is derived from an EMBL/GenBank/DDBJ whole genome shotgun (WGS) entry which is preliminary data.</text>
</comment>
<name>A0A397B9J8_APHAT</name>
<dbReference type="AlphaFoldDB" id="A0A397B9J8"/>
<dbReference type="VEuPathDB" id="FungiDB:H257_00062"/>
<gene>
    <name evidence="2" type="ORF">DYB36_004795</name>
</gene>
<organism evidence="2 3">
    <name type="scientific">Aphanomyces astaci</name>
    <name type="common">Crayfish plague agent</name>
    <dbReference type="NCBI Taxonomy" id="112090"/>
    <lineage>
        <taxon>Eukaryota</taxon>
        <taxon>Sar</taxon>
        <taxon>Stramenopiles</taxon>
        <taxon>Oomycota</taxon>
        <taxon>Saprolegniomycetes</taxon>
        <taxon>Saprolegniales</taxon>
        <taxon>Verrucalvaceae</taxon>
        <taxon>Aphanomyces</taxon>
    </lineage>
</organism>
<proteinExistence type="predicted"/>
<sequence length="242" mass="26877">MHPIIRTSIAADTLDQRLNSIKHQIDHVLLGGMLKDDTSPRTSQHPSPRPMTTNDTLVSPLSLRSTVLPDIDASPDAIAKSQAYLCADDEIEKWIQHYEAEKHRFTSYALFTEYKLDQLVNFTASTGRPNALLDQDKRRVIELCSADLLEAGLLRFGDDVRQQIGMKLVASVAHGGAHLGKAHMSDVCRRLLKLAEALDMDSKALVVSSLLDELDVDSRALSAFQGLGYVEYSILFLKQDSF</sequence>
<dbReference type="EMBL" id="QUSZ01004418">
    <property type="protein sequence ID" value="RHY14388.1"/>
    <property type="molecule type" value="Genomic_DNA"/>
</dbReference>
<evidence type="ECO:0000313" key="2">
    <source>
        <dbReference type="EMBL" id="RHY14388.1"/>
    </source>
</evidence>
<dbReference type="Proteomes" id="UP000265427">
    <property type="component" value="Unassembled WGS sequence"/>
</dbReference>
<reference evidence="2 3" key="1">
    <citation type="submission" date="2018-08" db="EMBL/GenBank/DDBJ databases">
        <title>Aphanomyces genome sequencing and annotation.</title>
        <authorList>
            <person name="Minardi D."/>
            <person name="Oidtmann B."/>
            <person name="Van Der Giezen M."/>
            <person name="Studholme D.J."/>
        </authorList>
    </citation>
    <scope>NUCLEOTIDE SEQUENCE [LARGE SCALE GENOMIC DNA]</scope>
    <source>
        <strain evidence="2 3">Kv</strain>
    </source>
</reference>
<feature type="compositionally biased region" description="Polar residues" evidence="1">
    <location>
        <begin position="40"/>
        <end position="56"/>
    </location>
</feature>
<accession>A0A397B9J8</accession>
<feature type="region of interest" description="Disordered" evidence="1">
    <location>
        <begin position="33"/>
        <end position="56"/>
    </location>
</feature>
<evidence type="ECO:0000256" key="1">
    <source>
        <dbReference type="SAM" id="MobiDB-lite"/>
    </source>
</evidence>
<protein>
    <submittedName>
        <fullName evidence="2">Uncharacterized protein</fullName>
    </submittedName>
</protein>
<evidence type="ECO:0000313" key="3">
    <source>
        <dbReference type="Proteomes" id="UP000265427"/>
    </source>
</evidence>